<dbReference type="AlphaFoldDB" id="A0A9X3WPR1"/>
<dbReference type="GO" id="GO:0046872">
    <property type="term" value="F:metal ion binding"/>
    <property type="evidence" value="ECO:0007669"/>
    <property type="project" value="UniProtKB-KW"/>
</dbReference>
<sequence length="424" mass="47051">MFNSVVKNVRRLNEDKTVNIGIANGCFAAITTASIQGEKEWDAHGHIVLPPFVEMHTHLDTTLTIGNQVNNKTGTLFEAISIWHERKQYLSEEDVINRATKALHMLMEHGVLYVRAAVDISDPHLTALKALLEVRKRMAEVLELQIIAFPQDGLMSCEENQARLIEAVEMGADAVSAVPHLERTREQGIASLEYCFSIAKQYDKFVHVFCDEIDDDQSRFLEVVADLTIKNNMEGSVTASHAIALAYYNEPYAQKVIQLVKQAELTIVACPLINSVVQGRLDRFPKGRGITRIKDLYTAGVNVCIAHDDIRTPFYPFGSGNILQAAHMGLHLAHMTGADDLHAIFQMISHHGAQSFGLEENYGIEIGKPANFITIPGKDMSDIITNQPKCSFIFRNGNLIASTEPEKTQWHTVSTNNKVSGAST</sequence>
<reference evidence="4" key="1">
    <citation type="submission" date="2022-06" db="EMBL/GenBank/DDBJ databases">
        <title>Aquibacillus sp. a new bacterium isolated from soil saline samples.</title>
        <authorList>
            <person name="Galisteo C."/>
            <person name="De La Haba R."/>
            <person name="Sanchez-Porro C."/>
            <person name="Ventosa A."/>
        </authorList>
    </citation>
    <scope>NUCLEOTIDE SEQUENCE</scope>
    <source>
        <strain evidence="4">JCM 12387</strain>
    </source>
</reference>
<dbReference type="InterPro" id="IPR013108">
    <property type="entry name" value="Amidohydro_3"/>
</dbReference>
<dbReference type="InterPro" id="IPR011059">
    <property type="entry name" value="Metal-dep_hydrolase_composite"/>
</dbReference>
<keyword evidence="1" id="KW-0479">Metal-binding</keyword>
<name>A0A9X3WPR1_9BACI</name>
<dbReference type="GO" id="GO:0019239">
    <property type="term" value="F:deaminase activity"/>
    <property type="evidence" value="ECO:0007669"/>
    <property type="project" value="UniProtKB-ARBA"/>
</dbReference>
<evidence type="ECO:0000256" key="2">
    <source>
        <dbReference type="ARBA" id="ARBA00022801"/>
    </source>
</evidence>
<proteinExistence type="predicted"/>
<dbReference type="GO" id="GO:0016814">
    <property type="term" value="F:hydrolase activity, acting on carbon-nitrogen (but not peptide) bonds, in cyclic amidines"/>
    <property type="evidence" value="ECO:0007669"/>
    <property type="project" value="UniProtKB-ARBA"/>
</dbReference>
<dbReference type="CDD" id="cd01293">
    <property type="entry name" value="Bact_CD"/>
    <property type="match status" value="1"/>
</dbReference>
<evidence type="ECO:0000313" key="4">
    <source>
        <dbReference type="EMBL" id="MDC3421184.1"/>
    </source>
</evidence>
<dbReference type="FunFam" id="3.20.20.140:FF:000019">
    <property type="entry name" value="Cytosine deaminase"/>
    <property type="match status" value="1"/>
</dbReference>
<dbReference type="SUPFAM" id="SSF51556">
    <property type="entry name" value="Metallo-dependent hydrolases"/>
    <property type="match status" value="1"/>
</dbReference>
<dbReference type="PANTHER" id="PTHR32027:SF0">
    <property type="entry name" value="CYTOSINE DEAMINASE"/>
    <property type="match status" value="1"/>
</dbReference>
<evidence type="ECO:0000259" key="3">
    <source>
        <dbReference type="Pfam" id="PF07969"/>
    </source>
</evidence>
<dbReference type="InterPro" id="IPR052349">
    <property type="entry name" value="Metallo-hydrolase_Enzymes"/>
</dbReference>
<organism evidence="4 5">
    <name type="scientific">Aquibacillus koreensis</name>
    <dbReference type="NCBI Taxonomy" id="279446"/>
    <lineage>
        <taxon>Bacteria</taxon>
        <taxon>Bacillati</taxon>
        <taxon>Bacillota</taxon>
        <taxon>Bacilli</taxon>
        <taxon>Bacillales</taxon>
        <taxon>Bacillaceae</taxon>
        <taxon>Aquibacillus</taxon>
    </lineage>
</organism>
<comment type="caution">
    <text evidence="4">The sequence shown here is derived from an EMBL/GenBank/DDBJ whole genome shotgun (WGS) entry which is preliminary data.</text>
</comment>
<keyword evidence="5" id="KW-1185">Reference proteome</keyword>
<dbReference type="Proteomes" id="UP001145072">
    <property type="component" value="Unassembled WGS sequence"/>
</dbReference>
<evidence type="ECO:0000313" key="5">
    <source>
        <dbReference type="Proteomes" id="UP001145072"/>
    </source>
</evidence>
<gene>
    <name evidence="4" type="ORF">NC661_12465</name>
</gene>
<feature type="domain" description="Amidohydrolase 3" evidence="3">
    <location>
        <begin position="40"/>
        <end position="376"/>
    </location>
</feature>
<accession>A0A9X3WPR1</accession>
<dbReference type="Gene3D" id="2.30.40.10">
    <property type="entry name" value="Urease, subunit C, domain 1"/>
    <property type="match status" value="1"/>
</dbReference>
<dbReference type="Gene3D" id="3.20.20.140">
    <property type="entry name" value="Metal-dependent hydrolases"/>
    <property type="match status" value="1"/>
</dbReference>
<keyword evidence="2" id="KW-0378">Hydrolase</keyword>
<protein>
    <submittedName>
        <fullName evidence="4">Amidohydrolase family protein</fullName>
    </submittedName>
</protein>
<dbReference type="RefSeq" id="WP_259871705.1">
    <property type="nucleotide sequence ID" value="NZ_JAMQJZ010000009.1"/>
</dbReference>
<dbReference type="EMBL" id="JAMQJZ010000009">
    <property type="protein sequence ID" value="MDC3421184.1"/>
    <property type="molecule type" value="Genomic_DNA"/>
</dbReference>
<evidence type="ECO:0000256" key="1">
    <source>
        <dbReference type="ARBA" id="ARBA00022723"/>
    </source>
</evidence>
<dbReference type="InterPro" id="IPR032466">
    <property type="entry name" value="Metal_Hydrolase"/>
</dbReference>
<dbReference type="Pfam" id="PF07969">
    <property type="entry name" value="Amidohydro_3"/>
    <property type="match status" value="1"/>
</dbReference>
<dbReference type="PANTHER" id="PTHR32027">
    <property type="entry name" value="CYTOSINE DEAMINASE"/>
    <property type="match status" value="1"/>
</dbReference>
<dbReference type="SUPFAM" id="SSF51338">
    <property type="entry name" value="Composite domain of metallo-dependent hydrolases"/>
    <property type="match status" value="1"/>
</dbReference>